<keyword evidence="1" id="KW-1185">Reference proteome</keyword>
<evidence type="ECO:0000313" key="2">
    <source>
        <dbReference type="RefSeq" id="XP_073803625.1"/>
    </source>
</evidence>
<gene>
    <name evidence="2" type="primary">LOC141381653</name>
</gene>
<name>A0AC58JAW4_DANRE</name>
<reference evidence="2" key="1">
    <citation type="submission" date="2025-08" db="UniProtKB">
        <authorList>
            <consortium name="RefSeq"/>
        </authorList>
    </citation>
    <scope>IDENTIFICATION</scope>
    <source>
        <strain evidence="2">Tuebingen</strain>
        <tissue evidence="2">Fibroblasts and whole tissue</tissue>
    </source>
</reference>
<dbReference type="RefSeq" id="XP_073803625.1">
    <property type="nucleotide sequence ID" value="XM_073947524.1"/>
</dbReference>
<sequence length="595" mass="68685">MDTTEKENGQDTNGKRNREQGNATNMLERTRNEDAGENSNETWATVVSKKKEGKGGGQEKKGNLQSIASIESEKNTEGQMNALSQKQQMLNKLKKQARYQREYKKEATLTMMIKDVENSTINNIIKAVEDKVGIGKLIGLRRKNNNEFELTMESEKECEILINGLMINGEECEVKKLCATEKMVSFLNLPSYIQDEEIQQKLSNWGVTPILPIRRKYHPGTMVADGTRFVKVKFPKEVKSLPYNVGFMTEEGMQYFRVIHDNQLKMCRLCSSTEHEKKDCPNFTCRRCLQQGHYVRDCEVPQCQGCERASTRCNCNKEEEVERMETQASLENTATERKEDKTGEENNTEEDRNEQEDKEMELGEGANKEEGEPNNRQFAEEQNDENTIELNNEERQEKTRTEDNEIRAINEVEKNMCEQLSSLESLLFTWIKCPNTEKNSYCRSTRYLHTVIKMALIKEENEDVKIEETFTVKQEDLQEQTDLIEENEGSKEEEHHVKIEEKTHLQTDGILKRRDKNHFTCTCAQCGKSFGRKDHLKIHMMIHTGEKPFTCTQCGKSFSQSSSLIKHMRIHTGEKPFICAQCGKSFTAHHTLINT</sequence>
<protein>
    <submittedName>
        <fullName evidence="2">Uncharacterized protein isoform X1</fullName>
    </submittedName>
</protein>
<accession>A0AC58JAW4</accession>
<organism evidence="1 2">
    <name type="scientific">Danio rerio</name>
    <name type="common">Zebrafish</name>
    <name type="synonym">Brachydanio rerio</name>
    <dbReference type="NCBI Taxonomy" id="7955"/>
    <lineage>
        <taxon>Eukaryota</taxon>
        <taxon>Metazoa</taxon>
        <taxon>Chordata</taxon>
        <taxon>Craniata</taxon>
        <taxon>Vertebrata</taxon>
        <taxon>Euteleostomi</taxon>
        <taxon>Actinopterygii</taxon>
        <taxon>Neopterygii</taxon>
        <taxon>Teleostei</taxon>
        <taxon>Ostariophysi</taxon>
        <taxon>Cypriniformes</taxon>
        <taxon>Danionidae</taxon>
        <taxon>Danioninae</taxon>
        <taxon>Danio</taxon>
    </lineage>
</organism>
<proteinExistence type="predicted"/>
<dbReference type="Proteomes" id="UP000000437">
    <property type="component" value="Chromosome 4"/>
</dbReference>
<evidence type="ECO:0000313" key="1">
    <source>
        <dbReference type="Proteomes" id="UP000000437"/>
    </source>
</evidence>